<dbReference type="AlphaFoldDB" id="A0A383AFM8"/>
<proteinExistence type="predicted"/>
<protein>
    <submittedName>
        <fullName evidence="1">Uncharacterized protein</fullName>
    </submittedName>
</protein>
<reference evidence="1" key="1">
    <citation type="submission" date="2018-05" db="EMBL/GenBank/DDBJ databases">
        <authorList>
            <person name="Lanie J.A."/>
            <person name="Ng W.-L."/>
            <person name="Kazmierczak K.M."/>
            <person name="Andrzejewski T.M."/>
            <person name="Davidsen T.M."/>
            <person name="Wayne K.J."/>
            <person name="Tettelin H."/>
            <person name="Glass J.I."/>
            <person name="Rusch D."/>
            <person name="Podicherti R."/>
            <person name="Tsui H.-C.T."/>
            <person name="Winkler M.E."/>
        </authorList>
    </citation>
    <scope>NUCLEOTIDE SEQUENCE</scope>
</reference>
<organism evidence="1">
    <name type="scientific">marine metagenome</name>
    <dbReference type="NCBI Taxonomy" id="408172"/>
    <lineage>
        <taxon>unclassified sequences</taxon>
        <taxon>metagenomes</taxon>
        <taxon>ecological metagenomes</taxon>
    </lineage>
</organism>
<dbReference type="EMBL" id="UINC01191654">
    <property type="protein sequence ID" value="SVE06401.1"/>
    <property type="molecule type" value="Genomic_DNA"/>
</dbReference>
<sequence length="73" mass="7393">MSITIETAAQLISFLQDGVLTASSATNISSYVDGSATWTSVTADVYLSSEGTYDLVGTTFTTGSAWGSAGGNS</sequence>
<evidence type="ECO:0000313" key="1">
    <source>
        <dbReference type="EMBL" id="SVE06401.1"/>
    </source>
</evidence>
<feature type="non-terminal residue" evidence="1">
    <location>
        <position position="73"/>
    </location>
</feature>
<accession>A0A383AFM8</accession>
<gene>
    <name evidence="1" type="ORF">METZ01_LOCUS459255</name>
</gene>
<name>A0A383AFM8_9ZZZZ</name>